<accession>A0A7W4WD76</accession>
<protein>
    <submittedName>
        <fullName evidence="1">tRNA A-37 threonylcarbamoyl transferase component Bud32</fullName>
    </submittedName>
</protein>
<dbReference type="Proteomes" id="UP000535937">
    <property type="component" value="Unassembled WGS sequence"/>
</dbReference>
<dbReference type="InterPro" id="IPR011009">
    <property type="entry name" value="Kinase-like_dom_sf"/>
</dbReference>
<dbReference type="EMBL" id="JACHWZ010000013">
    <property type="protein sequence ID" value="MBB3062070.1"/>
    <property type="molecule type" value="Genomic_DNA"/>
</dbReference>
<gene>
    <name evidence="1" type="ORF">FHS09_002914</name>
</gene>
<dbReference type="RefSeq" id="WP_183461037.1">
    <property type="nucleotide sequence ID" value="NZ_JACHWZ010000013.1"/>
</dbReference>
<evidence type="ECO:0000313" key="1">
    <source>
        <dbReference type="EMBL" id="MBB3062070.1"/>
    </source>
</evidence>
<dbReference type="AlphaFoldDB" id="A0A7W4WD76"/>
<name>A0A7W4WD76_9GAMM</name>
<dbReference type="SUPFAM" id="SSF56112">
    <property type="entry name" value="Protein kinase-like (PK-like)"/>
    <property type="match status" value="1"/>
</dbReference>
<dbReference type="Gene3D" id="1.10.510.10">
    <property type="entry name" value="Transferase(Phosphotransferase) domain 1"/>
    <property type="match status" value="1"/>
</dbReference>
<keyword evidence="1" id="KW-0808">Transferase</keyword>
<organism evidence="1 2">
    <name type="scientific">Microbulbifer rhizosphaerae</name>
    <dbReference type="NCBI Taxonomy" id="1562603"/>
    <lineage>
        <taxon>Bacteria</taxon>
        <taxon>Pseudomonadati</taxon>
        <taxon>Pseudomonadota</taxon>
        <taxon>Gammaproteobacteria</taxon>
        <taxon>Cellvibrionales</taxon>
        <taxon>Microbulbiferaceae</taxon>
        <taxon>Microbulbifer</taxon>
    </lineage>
</organism>
<dbReference type="Pfam" id="PF06293">
    <property type="entry name" value="Kdo"/>
    <property type="match status" value="1"/>
</dbReference>
<reference evidence="1 2" key="1">
    <citation type="submission" date="2020-08" db="EMBL/GenBank/DDBJ databases">
        <title>Genomic Encyclopedia of Type Strains, Phase III (KMG-III): the genomes of soil and plant-associated and newly described type strains.</title>
        <authorList>
            <person name="Whitman W."/>
        </authorList>
    </citation>
    <scope>NUCLEOTIDE SEQUENCE [LARGE SCALE GENOMIC DNA]</scope>
    <source>
        <strain evidence="1 2">CECT 8799</strain>
    </source>
</reference>
<dbReference type="GO" id="GO:0016740">
    <property type="term" value="F:transferase activity"/>
    <property type="evidence" value="ECO:0007669"/>
    <property type="project" value="UniProtKB-KW"/>
</dbReference>
<proteinExistence type="predicted"/>
<evidence type="ECO:0000313" key="2">
    <source>
        <dbReference type="Proteomes" id="UP000535937"/>
    </source>
</evidence>
<keyword evidence="2" id="KW-1185">Reference proteome</keyword>
<comment type="caution">
    <text evidence="1">The sequence shown here is derived from an EMBL/GenBank/DDBJ whole genome shotgun (WGS) entry which is preliminary data.</text>
</comment>
<sequence>MTTELSQYRYWRRGGCRGVLRAGHLDENLLVDWLHGRWPVACELLKSEARRATRRVEIGGQLMLVKQYRHRPLLPARAAAVHRTTLRLQQLGVSVPSSLGYARGGGHSIQVAQWLEGATPLLSCAGTPGVEEKLAPAIEGLLAQVAAMHTAGLVHGDLKWGNILRRGNETWLVDLDSVSRARPGRSGARDLARFLVDCEEAGCSADFVHRVQAVYGEQRGWDPARVRRWIAADYRKITERHRRRYGAGHRL</sequence>